<gene>
    <name evidence="3" type="primary">XPO5</name>
    <name evidence="3" type="ORF">AMECASPLE_019826</name>
</gene>
<accession>A0ABV0Z325</accession>
<organism evidence="3 4">
    <name type="scientific">Ameca splendens</name>
    <dbReference type="NCBI Taxonomy" id="208324"/>
    <lineage>
        <taxon>Eukaryota</taxon>
        <taxon>Metazoa</taxon>
        <taxon>Chordata</taxon>
        <taxon>Craniata</taxon>
        <taxon>Vertebrata</taxon>
        <taxon>Euteleostomi</taxon>
        <taxon>Actinopterygii</taxon>
        <taxon>Neopterygii</taxon>
        <taxon>Teleostei</taxon>
        <taxon>Neoteleostei</taxon>
        <taxon>Acanthomorphata</taxon>
        <taxon>Ovalentaria</taxon>
        <taxon>Atherinomorphae</taxon>
        <taxon>Cyprinodontiformes</taxon>
        <taxon>Goodeidae</taxon>
        <taxon>Ameca</taxon>
    </lineage>
</organism>
<dbReference type="Pfam" id="PF08389">
    <property type="entry name" value="Xpo1"/>
    <property type="match status" value="1"/>
</dbReference>
<dbReference type="InterPro" id="IPR045065">
    <property type="entry name" value="XPO1/5"/>
</dbReference>
<dbReference type="InterPro" id="IPR011989">
    <property type="entry name" value="ARM-like"/>
</dbReference>
<dbReference type="PANTHER" id="PTHR11223">
    <property type="entry name" value="EXPORTIN 1/5"/>
    <property type="match status" value="1"/>
</dbReference>
<dbReference type="EMBL" id="JAHRIP010048648">
    <property type="protein sequence ID" value="MEQ2299913.1"/>
    <property type="molecule type" value="Genomic_DNA"/>
</dbReference>
<evidence type="ECO:0000259" key="2">
    <source>
        <dbReference type="SMART" id="SM00913"/>
    </source>
</evidence>
<dbReference type="Proteomes" id="UP001469553">
    <property type="component" value="Unassembled WGS sequence"/>
</dbReference>
<feature type="domain" description="Importin N-terminal" evidence="2">
    <location>
        <begin position="32"/>
        <end position="99"/>
    </location>
</feature>
<dbReference type="Gene3D" id="1.25.10.10">
    <property type="entry name" value="Leucine-rich Repeat Variant"/>
    <property type="match status" value="1"/>
</dbReference>
<proteinExistence type="inferred from homology"/>
<dbReference type="Pfam" id="PF03810">
    <property type="entry name" value="IBN_N"/>
    <property type="match status" value="1"/>
</dbReference>
<dbReference type="InterPro" id="IPR016024">
    <property type="entry name" value="ARM-type_fold"/>
</dbReference>
<protein>
    <submittedName>
        <fullName evidence="3">Exportin-5</fullName>
    </submittedName>
</protein>
<dbReference type="InterPro" id="IPR001494">
    <property type="entry name" value="Importin-beta_N"/>
</dbReference>
<evidence type="ECO:0000313" key="4">
    <source>
        <dbReference type="Proteomes" id="UP001469553"/>
    </source>
</evidence>
<dbReference type="SMART" id="SM00913">
    <property type="entry name" value="IBN_N"/>
    <property type="match status" value="1"/>
</dbReference>
<evidence type="ECO:0000256" key="1">
    <source>
        <dbReference type="ARBA" id="ARBA00009466"/>
    </source>
</evidence>
<evidence type="ECO:0000313" key="3">
    <source>
        <dbReference type="EMBL" id="MEQ2299913.1"/>
    </source>
</evidence>
<reference evidence="3 4" key="1">
    <citation type="submission" date="2021-06" db="EMBL/GenBank/DDBJ databases">
        <authorList>
            <person name="Palmer J.M."/>
        </authorList>
    </citation>
    <scope>NUCLEOTIDE SEQUENCE [LARGE SCALE GENOMIC DNA]</scope>
    <source>
        <strain evidence="3 4">AS_MEX2019</strain>
        <tissue evidence="3">Muscle</tissue>
    </source>
</reference>
<comment type="similarity">
    <text evidence="1">Belongs to the exportin family.</text>
</comment>
<keyword evidence="4" id="KW-1185">Reference proteome</keyword>
<dbReference type="InterPro" id="IPR013598">
    <property type="entry name" value="Exportin-1/Importin-b-like"/>
</dbReference>
<name>A0ABV0Z325_9TELE</name>
<sequence>MAEQVAAMCDQLIKAVMVIMDPETSQIYRLEALKFCEEFKETSTLCVPCGLQLADKNQPAVVRHFGLQILEHVIKFRWNNMQQQEKVQLKECAMQLLTNGTHSILEEESHVKDALSRIVVEMIKREWPQHWPDMLKEMETLSSHGVSNIHSAASVACFFNQFR</sequence>
<dbReference type="SUPFAM" id="SSF48371">
    <property type="entry name" value="ARM repeat"/>
    <property type="match status" value="1"/>
</dbReference>
<dbReference type="PANTHER" id="PTHR11223:SF3">
    <property type="entry name" value="EXPORTIN-5"/>
    <property type="match status" value="1"/>
</dbReference>
<comment type="caution">
    <text evidence="3">The sequence shown here is derived from an EMBL/GenBank/DDBJ whole genome shotgun (WGS) entry which is preliminary data.</text>
</comment>